<dbReference type="AlphaFoldDB" id="A0A0P8W757"/>
<dbReference type="STRING" id="36849.OXPF_30710"/>
<comment type="caution">
    <text evidence="2">The sequence shown here is derived from an EMBL/GenBank/DDBJ whole genome shotgun (WGS) entry which is preliminary data.</text>
</comment>
<accession>A0A0P8W757</accession>
<dbReference type="RefSeq" id="WP_054876061.1">
    <property type="nucleotide sequence ID" value="NZ_LKET01000039.1"/>
</dbReference>
<evidence type="ECO:0000313" key="2">
    <source>
        <dbReference type="EMBL" id="KPU43629.1"/>
    </source>
</evidence>
<dbReference type="InterPro" id="IPR042070">
    <property type="entry name" value="PucR_C-HTH_sf"/>
</dbReference>
<dbReference type="PANTHER" id="PTHR33744:SF15">
    <property type="entry name" value="CARBOHYDRATE DIACID REGULATOR"/>
    <property type="match status" value="1"/>
</dbReference>
<dbReference type="InterPro" id="IPR025736">
    <property type="entry name" value="PucR_C-HTH_dom"/>
</dbReference>
<dbReference type="InterPro" id="IPR051448">
    <property type="entry name" value="CdaR-like_regulators"/>
</dbReference>
<feature type="domain" description="PucR C-terminal helix-turn-helix" evidence="1">
    <location>
        <begin position="446"/>
        <end position="500"/>
    </location>
</feature>
<dbReference type="OrthoDB" id="1969285at2"/>
<sequence>MMITLNMIYEKLKSDCRCEKNRSTLSDNPLQAPLLYTNGPLSLGCVYVADAAELKGEELDGMAVVCVGTPAFDYLRVSFDLIIVENTYDLKALFNRIQTIFLSLLYWDAQLKHISRDSMDMQKLLEESRRELDYSFVFLNNFLKPIAICADSSLDGVPDKVQSELVASVLQNDAVEDVSKAPNARRFVTAHNKRGLYYNIYYNSDYRGKLLALCDSCREITRADECLFENICRHAEKMYELFSSSSMRMPGYVMMQRVIHAVLSDNCQYGNAEVSEALKFARWGVNDSYVVCFIPFGENGSIPVRAEYIVTLLENRWSVAQGGYASGIVLEDGIAWIVNISLSAEGYFDEFLPEFIDLVRGFSFQAGMSATCHDFFSLRAYLKQAATAIRIGSRMEPGAVFYSFKKYALEHMLDSAVGTFNAEDVIHPSLITLMNYDREHNTEFCKTLRVFIKYSYNVLQASSELFIHRSTFSVRIKRIESLCRIDLDDERTRLHILLSFYIQEKLGCIRQQCGGDR</sequence>
<dbReference type="Gene3D" id="1.10.10.2840">
    <property type="entry name" value="PucR C-terminal helix-turn-helix domain"/>
    <property type="match status" value="1"/>
</dbReference>
<dbReference type="Pfam" id="PF13556">
    <property type="entry name" value="HTH_30"/>
    <property type="match status" value="1"/>
</dbReference>
<dbReference type="PANTHER" id="PTHR33744">
    <property type="entry name" value="CARBOHYDRATE DIACID REGULATOR"/>
    <property type="match status" value="1"/>
</dbReference>
<dbReference type="Proteomes" id="UP000050326">
    <property type="component" value="Unassembled WGS sequence"/>
</dbReference>
<dbReference type="EMBL" id="LKET01000039">
    <property type="protein sequence ID" value="KPU43629.1"/>
    <property type="molecule type" value="Genomic_DNA"/>
</dbReference>
<reference evidence="2 3" key="1">
    <citation type="submission" date="2015-09" db="EMBL/GenBank/DDBJ databases">
        <title>Genome sequence of Oxobacter pfennigii DSM 3222.</title>
        <authorList>
            <person name="Poehlein A."/>
            <person name="Bengelsdorf F.R."/>
            <person name="Schiel-Bengelsdorf B."/>
            <person name="Duerre P."/>
            <person name="Daniel R."/>
        </authorList>
    </citation>
    <scope>NUCLEOTIDE SEQUENCE [LARGE SCALE GENOMIC DNA]</scope>
    <source>
        <strain evidence="2 3">DSM 3222</strain>
    </source>
</reference>
<protein>
    <submittedName>
        <fullName evidence="2">Carbohydrate diacid regulator</fullName>
    </submittedName>
</protein>
<proteinExistence type="predicted"/>
<name>A0A0P8W757_9CLOT</name>
<evidence type="ECO:0000259" key="1">
    <source>
        <dbReference type="Pfam" id="PF13556"/>
    </source>
</evidence>
<gene>
    <name evidence="2" type="primary">cdaR</name>
    <name evidence="2" type="ORF">OXPF_30710</name>
</gene>
<evidence type="ECO:0000313" key="3">
    <source>
        <dbReference type="Proteomes" id="UP000050326"/>
    </source>
</evidence>
<organism evidence="2 3">
    <name type="scientific">Oxobacter pfennigii</name>
    <dbReference type="NCBI Taxonomy" id="36849"/>
    <lineage>
        <taxon>Bacteria</taxon>
        <taxon>Bacillati</taxon>
        <taxon>Bacillota</taxon>
        <taxon>Clostridia</taxon>
        <taxon>Eubacteriales</taxon>
        <taxon>Clostridiaceae</taxon>
        <taxon>Oxobacter</taxon>
    </lineage>
</organism>
<keyword evidence="3" id="KW-1185">Reference proteome</keyword>